<accession>A0A7S2ZAQ1</accession>
<dbReference type="AlphaFoldDB" id="A0A7S2ZAQ1"/>
<gene>
    <name evidence="9" type="ORF">RMAR00112_LOCUS1031</name>
</gene>
<name>A0A7S2ZAQ1_9RHOD</name>
<dbReference type="Gene3D" id="3.40.50.1820">
    <property type="entry name" value="alpha/beta hydrolase"/>
    <property type="match status" value="1"/>
</dbReference>
<sequence length="665" mass="74768">MEKPFVASCTTFVNVSLSGIGTSLLLAGNCKLGKLLREDKKYRRRSSRRAKSSHFFLSKIEEDVYHDILRRRLSTGTWQPVRHGSYNYYHRNDRFRGACFCRRLYWNPIPFLGEQVLLDSSEYEGSELYSLEVAPNHQRLAFLVKTGSNCSLKVKELAGKGSTEVARTCTSFAWENGSASLIYASLEDDGVSVFRHSVGSKPSTDSRLFFTDDPGTTVDVHLSKTCRNVYMYERKEEECFIWQIERSCTSPRLIYDERLGADSAVEDLNNQLILLRDPFRMYISDNDDTFKWDLLYELSPPRRIVRFDVFNKFVVLYVRDGVNAIVQVINEDGGRCEVAIPDDCYSIRVLPNPNVNCNTLKLKYSTFTTPTQIWEVNMKSMRTRVLAAERILFTDLKRFHTRRLTASSTDGLAISISLVEPKDRPYPRPCVIMAYGAYGVTCEPEFSVPILCLLEQGISFAIVHVRGGGEVFGRWSKNQAVEDLVRGIQELVSLGIVDSTMIFGWGSSAGGSLFAATAKRQPGLFTAIALVAPFSDVAGELMKPGTPSSEIQEWFDLETDSGRQQFTLYNPMDLASVGDTFPDLLLIGYELDDRAPVEQIVGYYDRVRNAVPAARIDLRIVPEAGHSGPSDPFEKTRVSAAILSFFICNLESRLSLAQKNLGLSS</sequence>
<comment type="similarity">
    <text evidence="1 6">Belongs to the peptidase S9A family.</text>
</comment>
<organism evidence="9">
    <name type="scientific">Rhodosorus marinus</name>
    <dbReference type="NCBI Taxonomy" id="101924"/>
    <lineage>
        <taxon>Eukaryota</taxon>
        <taxon>Rhodophyta</taxon>
        <taxon>Stylonematophyceae</taxon>
        <taxon>Stylonematales</taxon>
        <taxon>Stylonemataceae</taxon>
        <taxon>Rhodosorus</taxon>
    </lineage>
</organism>
<dbReference type="PANTHER" id="PTHR11757:SF19">
    <property type="entry name" value="PROLYL ENDOPEPTIDASE-LIKE"/>
    <property type="match status" value="1"/>
</dbReference>
<dbReference type="InterPro" id="IPR023302">
    <property type="entry name" value="Pept_S9A_N"/>
</dbReference>
<evidence type="ECO:0000256" key="2">
    <source>
        <dbReference type="ARBA" id="ARBA00022670"/>
    </source>
</evidence>
<dbReference type="SUPFAM" id="SSF53474">
    <property type="entry name" value="alpha/beta-Hydrolases"/>
    <property type="match status" value="1"/>
</dbReference>
<dbReference type="GO" id="GO:0006508">
    <property type="term" value="P:proteolysis"/>
    <property type="evidence" value="ECO:0007669"/>
    <property type="project" value="UniProtKB-KW"/>
</dbReference>
<evidence type="ECO:0000256" key="3">
    <source>
        <dbReference type="ARBA" id="ARBA00022801"/>
    </source>
</evidence>
<dbReference type="GO" id="GO:0004252">
    <property type="term" value="F:serine-type endopeptidase activity"/>
    <property type="evidence" value="ECO:0007669"/>
    <property type="project" value="UniProtKB-UniRule"/>
</dbReference>
<feature type="domain" description="Peptidase S9A N-terminal" evidence="8">
    <location>
        <begin position="55"/>
        <end position="387"/>
    </location>
</feature>
<evidence type="ECO:0000256" key="6">
    <source>
        <dbReference type="RuleBase" id="RU368024"/>
    </source>
</evidence>
<dbReference type="Pfam" id="PF00326">
    <property type="entry name" value="Peptidase_S9"/>
    <property type="match status" value="1"/>
</dbReference>
<dbReference type="EMBL" id="HBHW01001256">
    <property type="protein sequence ID" value="CAE0033091.1"/>
    <property type="molecule type" value="Transcribed_RNA"/>
</dbReference>
<evidence type="ECO:0000313" key="9">
    <source>
        <dbReference type="EMBL" id="CAE0033091.1"/>
    </source>
</evidence>
<protein>
    <recommendedName>
        <fullName evidence="6">Prolyl endopeptidase</fullName>
        <ecNumber evidence="6">3.4.21.-</ecNumber>
    </recommendedName>
</protein>
<keyword evidence="4 6" id="KW-0720">Serine protease</keyword>
<evidence type="ECO:0000256" key="1">
    <source>
        <dbReference type="ARBA" id="ARBA00005228"/>
    </source>
</evidence>
<dbReference type="EC" id="3.4.21.-" evidence="6"/>
<evidence type="ECO:0000259" key="8">
    <source>
        <dbReference type="Pfam" id="PF02897"/>
    </source>
</evidence>
<dbReference type="InterPro" id="IPR051543">
    <property type="entry name" value="Serine_Peptidase_S9A"/>
</dbReference>
<keyword evidence="2 6" id="KW-0645">Protease</keyword>
<evidence type="ECO:0000256" key="5">
    <source>
        <dbReference type="ARBA" id="ARBA00045448"/>
    </source>
</evidence>
<dbReference type="Pfam" id="PF02897">
    <property type="entry name" value="Peptidase_S9_N"/>
    <property type="match status" value="1"/>
</dbReference>
<feature type="domain" description="Peptidase S9 prolyl oligopeptidase catalytic" evidence="7">
    <location>
        <begin position="446"/>
        <end position="650"/>
    </location>
</feature>
<dbReference type="InterPro" id="IPR002470">
    <property type="entry name" value="Peptidase_S9A"/>
</dbReference>
<dbReference type="Gene3D" id="2.130.10.120">
    <property type="entry name" value="Prolyl oligopeptidase, N-terminal domain"/>
    <property type="match status" value="1"/>
</dbReference>
<keyword evidence="3 6" id="KW-0378">Hydrolase</keyword>
<dbReference type="SUPFAM" id="SSF50993">
    <property type="entry name" value="Peptidase/esterase 'gauge' domain"/>
    <property type="match status" value="1"/>
</dbReference>
<proteinExistence type="inferred from homology"/>
<dbReference type="InterPro" id="IPR001375">
    <property type="entry name" value="Peptidase_S9_cat"/>
</dbReference>
<evidence type="ECO:0000259" key="7">
    <source>
        <dbReference type="Pfam" id="PF00326"/>
    </source>
</evidence>
<dbReference type="PANTHER" id="PTHR11757">
    <property type="entry name" value="PROTEASE FAMILY S9A OLIGOPEPTIDASE"/>
    <property type="match status" value="1"/>
</dbReference>
<comment type="function">
    <text evidence="5">Serine peptidase whose precise substrate specificity remains unclear. Does not cleave peptides after a arginine or lysine residue. Regulates trans-Golgi network morphology and sorting by regulating the membrane binding of the AP-1 complex. May play a role in the regulation of synaptic vesicle exocytosis.</text>
</comment>
<evidence type="ECO:0000256" key="4">
    <source>
        <dbReference type="ARBA" id="ARBA00022825"/>
    </source>
</evidence>
<reference evidence="9" key="1">
    <citation type="submission" date="2021-01" db="EMBL/GenBank/DDBJ databases">
        <authorList>
            <person name="Corre E."/>
            <person name="Pelletier E."/>
            <person name="Niang G."/>
            <person name="Scheremetjew M."/>
            <person name="Finn R."/>
            <person name="Kale V."/>
            <person name="Holt S."/>
            <person name="Cochrane G."/>
            <person name="Meng A."/>
            <person name="Brown T."/>
            <person name="Cohen L."/>
        </authorList>
    </citation>
    <scope>NUCLEOTIDE SEQUENCE</scope>
    <source>
        <strain evidence="9">CCMP 769</strain>
    </source>
</reference>
<dbReference type="PRINTS" id="PR00862">
    <property type="entry name" value="PROLIGOPTASE"/>
</dbReference>
<dbReference type="InterPro" id="IPR029058">
    <property type="entry name" value="AB_hydrolase_fold"/>
</dbReference>